<gene>
    <name evidence="4" type="ORF">CUNI_LOCUS13473</name>
</gene>
<evidence type="ECO:0000313" key="4">
    <source>
        <dbReference type="EMBL" id="CAG5127915.1"/>
    </source>
</evidence>
<dbReference type="InterPro" id="IPR000557">
    <property type="entry name" value="Calponin_repeat"/>
</dbReference>
<dbReference type="GO" id="GO:0051015">
    <property type="term" value="F:actin filament binding"/>
    <property type="evidence" value="ECO:0007669"/>
    <property type="project" value="TreeGrafter"/>
</dbReference>
<dbReference type="InterPro" id="IPR050606">
    <property type="entry name" value="Calponin-like"/>
</dbReference>
<comment type="caution">
    <text evidence="4">The sequence shown here is derived from an EMBL/GenBank/DDBJ whole genome shotgun (WGS) entry which is preliminary data.</text>
</comment>
<dbReference type="InterPro" id="IPR001715">
    <property type="entry name" value="CH_dom"/>
</dbReference>
<organism evidence="4 5">
    <name type="scientific">Candidula unifasciata</name>
    <dbReference type="NCBI Taxonomy" id="100452"/>
    <lineage>
        <taxon>Eukaryota</taxon>
        <taxon>Metazoa</taxon>
        <taxon>Spiralia</taxon>
        <taxon>Lophotrochozoa</taxon>
        <taxon>Mollusca</taxon>
        <taxon>Gastropoda</taxon>
        <taxon>Heterobranchia</taxon>
        <taxon>Euthyneura</taxon>
        <taxon>Panpulmonata</taxon>
        <taxon>Eupulmonata</taxon>
        <taxon>Stylommatophora</taxon>
        <taxon>Helicina</taxon>
        <taxon>Helicoidea</taxon>
        <taxon>Geomitridae</taxon>
        <taxon>Candidula</taxon>
    </lineage>
</organism>
<dbReference type="InterPro" id="IPR003096">
    <property type="entry name" value="SM22_calponin"/>
</dbReference>
<evidence type="ECO:0000256" key="2">
    <source>
        <dbReference type="RuleBase" id="RU361224"/>
    </source>
</evidence>
<dbReference type="EMBL" id="CAJHNH020002852">
    <property type="protein sequence ID" value="CAG5127915.1"/>
    <property type="molecule type" value="Genomic_DNA"/>
</dbReference>
<dbReference type="Proteomes" id="UP000678393">
    <property type="component" value="Unassembled WGS sequence"/>
</dbReference>
<dbReference type="PRINTS" id="PR00888">
    <property type="entry name" value="SM22CALPONIN"/>
</dbReference>
<dbReference type="PANTHER" id="PTHR47385">
    <property type="entry name" value="CALPONIN"/>
    <property type="match status" value="1"/>
</dbReference>
<evidence type="ECO:0000313" key="5">
    <source>
        <dbReference type="Proteomes" id="UP000678393"/>
    </source>
</evidence>
<evidence type="ECO:0000259" key="3">
    <source>
        <dbReference type="PROSITE" id="PS50021"/>
    </source>
</evidence>
<name>A0A8S3ZJH7_9EUPU</name>
<sequence>MDAKWDPERAITAISWISQRIGRPLSTDGSRESCHQILMDGVVLGELANWIKPGTIAASKLSKPPTMAFKRMELIGLFLDCIDESKGGLVKKDELFQTVDLYEDQNMVQVCLCFEALGRALNTIGREGFGKAESKGQHHEWSQEQLNAGKGIIGLQMGSNKGANQSGQNFGKGRDIMS</sequence>
<reference evidence="4" key="1">
    <citation type="submission" date="2021-04" db="EMBL/GenBank/DDBJ databases">
        <authorList>
            <consortium name="Molecular Ecology Group"/>
        </authorList>
    </citation>
    <scope>NUCLEOTIDE SEQUENCE</scope>
</reference>
<proteinExistence type="inferred from homology"/>
<dbReference type="AlphaFoldDB" id="A0A8S3ZJH7"/>
<dbReference type="Pfam" id="PF00307">
    <property type="entry name" value="CH"/>
    <property type="match status" value="1"/>
</dbReference>
<dbReference type="GO" id="GO:0007015">
    <property type="term" value="P:actin filament organization"/>
    <property type="evidence" value="ECO:0007669"/>
    <property type="project" value="TreeGrafter"/>
</dbReference>
<comment type="similarity">
    <text evidence="1 2">Belongs to the calponin family.</text>
</comment>
<dbReference type="PANTHER" id="PTHR47385:SF14">
    <property type="entry name" value="TRANSGELIN"/>
    <property type="match status" value="1"/>
</dbReference>
<keyword evidence="5" id="KW-1185">Reference proteome</keyword>
<dbReference type="OrthoDB" id="21595at2759"/>
<dbReference type="PROSITE" id="PS01052">
    <property type="entry name" value="CALPONIN_1"/>
    <property type="match status" value="1"/>
</dbReference>
<feature type="domain" description="Calponin-homology (CH)" evidence="3">
    <location>
        <begin position="7"/>
        <end position="121"/>
    </location>
</feature>
<dbReference type="PROSITE" id="PS51122">
    <property type="entry name" value="CALPONIN_2"/>
    <property type="match status" value="1"/>
</dbReference>
<evidence type="ECO:0000256" key="1">
    <source>
        <dbReference type="ARBA" id="ARBA00009631"/>
    </source>
</evidence>
<protein>
    <recommendedName>
        <fullName evidence="2">Transgelin</fullName>
    </recommendedName>
</protein>
<dbReference type="SMART" id="SM00033">
    <property type="entry name" value="CH"/>
    <property type="match status" value="1"/>
</dbReference>
<dbReference type="PROSITE" id="PS50021">
    <property type="entry name" value="CH"/>
    <property type="match status" value="1"/>
</dbReference>
<dbReference type="Gene3D" id="1.10.418.10">
    <property type="entry name" value="Calponin-like domain"/>
    <property type="match status" value="1"/>
</dbReference>
<dbReference type="InterPro" id="IPR036872">
    <property type="entry name" value="CH_dom_sf"/>
</dbReference>
<dbReference type="GO" id="GO:0015629">
    <property type="term" value="C:actin cytoskeleton"/>
    <property type="evidence" value="ECO:0007669"/>
    <property type="project" value="TreeGrafter"/>
</dbReference>
<dbReference type="Pfam" id="PF00402">
    <property type="entry name" value="Calponin"/>
    <property type="match status" value="1"/>
</dbReference>
<accession>A0A8S3ZJH7</accession>
<dbReference type="SUPFAM" id="SSF47576">
    <property type="entry name" value="Calponin-homology domain, CH-domain"/>
    <property type="match status" value="1"/>
</dbReference>